<dbReference type="AlphaFoldDB" id="A0A1F5WXT1"/>
<dbReference type="Pfam" id="PF01555">
    <property type="entry name" value="N6_N4_Mtase"/>
    <property type="match status" value="1"/>
</dbReference>
<dbReference type="PRINTS" id="PR00506">
    <property type="entry name" value="D21N6MTFRASE"/>
</dbReference>
<dbReference type="Gene3D" id="3.40.50.150">
    <property type="entry name" value="Vaccinia Virus protein VP39"/>
    <property type="match status" value="1"/>
</dbReference>
<evidence type="ECO:0000256" key="2">
    <source>
        <dbReference type="ARBA" id="ARBA00022679"/>
    </source>
</evidence>
<dbReference type="Proteomes" id="UP000178299">
    <property type="component" value="Unassembled WGS sequence"/>
</dbReference>
<dbReference type="InterPro" id="IPR036086">
    <property type="entry name" value="ParB/Sulfiredoxin_sf"/>
</dbReference>
<keyword evidence="3" id="KW-0949">S-adenosyl-L-methionine</keyword>
<accession>A0A1F5WXT1</accession>
<evidence type="ECO:0000256" key="3">
    <source>
        <dbReference type="ARBA" id="ARBA00022691"/>
    </source>
</evidence>
<dbReference type="Gene3D" id="3.90.1530.10">
    <property type="entry name" value="Conserved hypothetical protein from pyrococcus furiosus pfu- 392566-001, ParB domain"/>
    <property type="match status" value="1"/>
</dbReference>
<dbReference type="Pfam" id="PF02195">
    <property type="entry name" value="ParB_N"/>
    <property type="match status" value="1"/>
</dbReference>
<dbReference type="InterPro" id="IPR050336">
    <property type="entry name" value="Chromosome_partition/occlusion"/>
</dbReference>
<evidence type="ECO:0000259" key="4">
    <source>
        <dbReference type="SMART" id="SM00470"/>
    </source>
</evidence>
<dbReference type="InterPro" id="IPR029063">
    <property type="entry name" value="SAM-dependent_MTases_sf"/>
</dbReference>
<gene>
    <name evidence="5" type="ORF">A2W48_02985</name>
</gene>
<reference evidence="5 6" key="1">
    <citation type="journal article" date="2016" name="Nat. Commun.">
        <title>Thousands of microbial genomes shed light on interconnected biogeochemical processes in an aquifer system.</title>
        <authorList>
            <person name="Anantharaman K."/>
            <person name="Brown C.T."/>
            <person name="Hug L.A."/>
            <person name="Sharon I."/>
            <person name="Castelle C.J."/>
            <person name="Probst A.J."/>
            <person name="Thomas B.C."/>
            <person name="Singh A."/>
            <person name="Wilkins M.J."/>
            <person name="Karaoz U."/>
            <person name="Brodie E.L."/>
            <person name="Williams K.H."/>
            <person name="Hubbard S.S."/>
            <person name="Banfield J.F."/>
        </authorList>
    </citation>
    <scope>NUCLEOTIDE SEQUENCE [LARGE SCALE GENOMIC DNA]</scope>
</reference>
<dbReference type="GO" id="GO:0007059">
    <property type="term" value="P:chromosome segregation"/>
    <property type="evidence" value="ECO:0007669"/>
    <property type="project" value="TreeGrafter"/>
</dbReference>
<keyword evidence="2" id="KW-0808">Transferase</keyword>
<protein>
    <recommendedName>
        <fullName evidence="4">ParB-like N-terminal domain-containing protein</fullName>
    </recommendedName>
</protein>
<dbReference type="GO" id="GO:0032259">
    <property type="term" value="P:methylation"/>
    <property type="evidence" value="ECO:0007669"/>
    <property type="project" value="UniProtKB-KW"/>
</dbReference>
<dbReference type="GO" id="GO:0045881">
    <property type="term" value="P:positive regulation of sporulation resulting in formation of a cellular spore"/>
    <property type="evidence" value="ECO:0007669"/>
    <property type="project" value="TreeGrafter"/>
</dbReference>
<dbReference type="InterPro" id="IPR002941">
    <property type="entry name" value="DNA_methylase_N4/N6"/>
</dbReference>
<sequence>MPNLNIVYVPLKDLKPAAYNPRRWNNSQIESLTESIKRFGLVDPVIANGAMERKNIVIGGHFRLKVAKDLGLTEVPVVYLNIPDVEKEKELNIRLNKNLGEFDLELLKSFEEAFLKDVGFSSAELDEIFNVESMPEKFDLKKELEKLNIQKVSVQKGDVYELDGSRLMCGDSTIEKDVLKLMGREKADMCFTDSPYILDYLHGKKRHGKATEGFGLKRDRRYLETESIPDDFTEKWMTNVAKVQKPDFSIIAFEHPKNLRLFWNELEKHWKYRGTIIWHVPNRVQGFSGKYKLFNKFDIALVGTSSNVTVNDAPESDDLLQNEYETALFATSGKPHWQGYKKGSAVCPSDFVEHVASDEKNSGQGIVFGTKPIQILLPYIKILTRRGDLIIEPFGGSGSTLIAALKLGRRCFVMEKVPAYTEVIKARWEKLTGKKARKIN</sequence>
<dbReference type="InterPro" id="IPR003115">
    <property type="entry name" value="ParB_N"/>
</dbReference>
<keyword evidence="1" id="KW-0489">Methyltransferase</keyword>
<dbReference type="PIRSF" id="PIRSF036758">
    <property type="entry name" value="Aden_M_ParB"/>
    <property type="match status" value="1"/>
</dbReference>
<dbReference type="SMART" id="SM00470">
    <property type="entry name" value="ParB"/>
    <property type="match status" value="1"/>
</dbReference>
<organism evidence="5 6">
    <name type="scientific">Candidatus Giovannonibacteria bacterium RIFCSPHIGHO2_12_44_12</name>
    <dbReference type="NCBI Taxonomy" id="1798340"/>
    <lineage>
        <taxon>Bacteria</taxon>
        <taxon>Candidatus Giovannoniibacteriota</taxon>
    </lineage>
</organism>
<comment type="caution">
    <text evidence="5">The sequence shown here is derived from an EMBL/GenBank/DDBJ whole genome shotgun (WGS) entry which is preliminary data.</text>
</comment>
<dbReference type="InterPro" id="IPR002295">
    <property type="entry name" value="N4/N6-MTase_EcoPI_Mod-like"/>
</dbReference>
<dbReference type="GO" id="GO:0003677">
    <property type="term" value="F:DNA binding"/>
    <property type="evidence" value="ECO:0007669"/>
    <property type="project" value="InterPro"/>
</dbReference>
<dbReference type="PANTHER" id="PTHR33375">
    <property type="entry name" value="CHROMOSOME-PARTITIONING PROTEIN PARB-RELATED"/>
    <property type="match status" value="1"/>
</dbReference>
<dbReference type="InterPro" id="IPR015840">
    <property type="entry name" value="DNA_MeTrfase_ParB"/>
</dbReference>
<proteinExistence type="predicted"/>
<feature type="domain" description="ParB-like N-terminal" evidence="4">
    <location>
        <begin position="7"/>
        <end position="97"/>
    </location>
</feature>
<dbReference type="SUPFAM" id="SSF110849">
    <property type="entry name" value="ParB/Sulfiredoxin"/>
    <property type="match status" value="1"/>
</dbReference>
<evidence type="ECO:0000313" key="5">
    <source>
        <dbReference type="EMBL" id="OGF80430.1"/>
    </source>
</evidence>
<dbReference type="CDD" id="cd16401">
    <property type="entry name" value="ParB_N_like_MT"/>
    <property type="match status" value="1"/>
</dbReference>
<dbReference type="SUPFAM" id="SSF53335">
    <property type="entry name" value="S-adenosyl-L-methionine-dependent methyltransferases"/>
    <property type="match status" value="1"/>
</dbReference>
<evidence type="ECO:0000256" key="1">
    <source>
        <dbReference type="ARBA" id="ARBA00022603"/>
    </source>
</evidence>
<dbReference type="PANTHER" id="PTHR33375:SF1">
    <property type="entry name" value="CHROMOSOME-PARTITIONING PROTEIN PARB-RELATED"/>
    <property type="match status" value="1"/>
</dbReference>
<dbReference type="EMBL" id="MFHS01000046">
    <property type="protein sequence ID" value="OGF80430.1"/>
    <property type="molecule type" value="Genomic_DNA"/>
</dbReference>
<name>A0A1F5WXT1_9BACT</name>
<dbReference type="GO" id="GO:0005694">
    <property type="term" value="C:chromosome"/>
    <property type="evidence" value="ECO:0007669"/>
    <property type="project" value="TreeGrafter"/>
</dbReference>
<dbReference type="GO" id="GO:0008170">
    <property type="term" value="F:N-methyltransferase activity"/>
    <property type="evidence" value="ECO:0007669"/>
    <property type="project" value="InterPro"/>
</dbReference>
<evidence type="ECO:0000313" key="6">
    <source>
        <dbReference type="Proteomes" id="UP000178299"/>
    </source>
</evidence>